<feature type="chain" id="PRO_5044003092" evidence="1">
    <location>
        <begin position="23"/>
        <end position="156"/>
    </location>
</feature>
<evidence type="ECO:0000256" key="1">
    <source>
        <dbReference type="SAM" id="SignalP"/>
    </source>
</evidence>
<accession>A0AAW4N4B4</accession>
<proteinExistence type="predicted"/>
<feature type="signal peptide" evidence="1">
    <location>
        <begin position="1"/>
        <end position="22"/>
    </location>
</feature>
<evidence type="ECO:0000313" key="2">
    <source>
        <dbReference type="EMBL" id="MBV3387115.1"/>
    </source>
</evidence>
<comment type="caution">
    <text evidence="2">The sequence shown here is derived from an EMBL/GenBank/DDBJ whole genome shotgun (WGS) entry which is preliminary data.</text>
</comment>
<organism evidence="2 3">
    <name type="scientific">Segatella copri</name>
    <dbReference type="NCBI Taxonomy" id="165179"/>
    <lineage>
        <taxon>Bacteria</taxon>
        <taxon>Pseudomonadati</taxon>
        <taxon>Bacteroidota</taxon>
        <taxon>Bacteroidia</taxon>
        <taxon>Bacteroidales</taxon>
        <taxon>Prevotellaceae</taxon>
        <taxon>Segatella</taxon>
    </lineage>
</organism>
<protein>
    <submittedName>
        <fullName evidence="2">Uncharacterized protein</fullName>
    </submittedName>
</protein>
<gene>
    <name evidence="2" type="ORF">KSW82_05090</name>
</gene>
<dbReference type="RefSeq" id="WP_217744105.1">
    <property type="nucleotide sequence ID" value="NZ_JAHOEI010000011.1"/>
</dbReference>
<evidence type="ECO:0000313" key="3">
    <source>
        <dbReference type="Proteomes" id="UP001196765"/>
    </source>
</evidence>
<keyword evidence="1" id="KW-0732">Signal</keyword>
<dbReference type="Proteomes" id="UP001196765">
    <property type="component" value="Unassembled WGS sequence"/>
</dbReference>
<dbReference type="AlphaFoldDB" id="A0AAW4N4B4"/>
<reference evidence="2" key="1">
    <citation type="submission" date="2021-06" db="EMBL/GenBank/DDBJ databases">
        <title>Collection of gut derived symbiotic bacterial strains cultured from healthy donors.</title>
        <authorList>
            <person name="Lin H."/>
            <person name="Littmann E."/>
            <person name="Pamer E.G."/>
        </authorList>
    </citation>
    <scope>NUCLEOTIDE SEQUENCE</scope>
    <source>
        <strain evidence="2">MSK.21.74</strain>
    </source>
</reference>
<sequence>MTKKLIMILGLVLSSMLMKAQAFFVPFPKADDKYWQKQVPVAMRNDYIRLGNLYQKKPWNAIPAETFAEFRTNGNRTRYEEASFGIRKQFVCLVMAEIMQGRGRFLPSSRRAGRTMSTTGIPGLPPTGCRLCSSASRMPSSAMQPSKECSSACEPL</sequence>
<dbReference type="EMBL" id="JAHOEI010000011">
    <property type="protein sequence ID" value="MBV3387115.1"/>
    <property type="molecule type" value="Genomic_DNA"/>
</dbReference>
<name>A0AAW4N4B4_9BACT</name>